<dbReference type="AlphaFoldDB" id="A0A1V6QCV6"/>
<sequence length="49" mass="5438">MLFKSSTARVKYLLYTAPWEETALDGSKGLRSFEYWCGGSGKGDDGDKD</sequence>
<keyword evidence="2" id="KW-1185">Reference proteome</keyword>
<reference evidence="2" key="1">
    <citation type="journal article" date="2017" name="Nat. Microbiol.">
        <title>Global analysis of biosynthetic gene clusters reveals vast potential of secondary metabolite production in Penicillium species.</title>
        <authorList>
            <person name="Nielsen J.C."/>
            <person name="Grijseels S."/>
            <person name="Prigent S."/>
            <person name="Ji B."/>
            <person name="Dainat J."/>
            <person name="Nielsen K.F."/>
            <person name="Frisvad J.C."/>
            <person name="Workman M."/>
            <person name="Nielsen J."/>
        </authorList>
    </citation>
    <scope>NUCLEOTIDE SEQUENCE [LARGE SCALE GENOMIC DNA]</scope>
    <source>
        <strain evidence="2">IBT 31811</strain>
    </source>
</reference>
<gene>
    <name evidence="1" type="ORF">PENANT_c006G03196</name>
</gene>
<name>A0A1V6QCV6_9EURO</name>
<accession>A0A1V6QCV6</accession>
<comment type="caution">
    <text evidence="1">The sequence shown here is derived from an EMBL/GenBank/DDBJ whole genome shotgun (WGS) entry which is preliminary data.</text>
</comment>
<protein>
    <submittedName>
        <fullName evidence="1">Uncharacterized protein</fullName>
    </submittedName>
</protein>
<evidence type="ECO:0000313" key="1">
    <source>
        <dbReference type="EMBL" id="OQD87039.1"/>
    </source>
</evidence>
<dbReference type="EMBL" id="MDYN01000006">
    <property type="protein sequence ID" value="OQD87039.1"/>
    <property type="molecule type" value="Genomic_DNA"/>
</dbReference>
<proteinExistence type="predicted"/>
<organism evidence="1 2">
    <name type="scientific">Penicillium antarcticum</name>
    <dbReference type="NCBI Taxonomy" id="416450"/>
    <lineage>
        <taxon>Eukaryota</taxon>
        <taxon>Fungi</taxon>
        <taxon>Dikarya</taxon>
        <taxon>Ascomycota</taxon>
        <taxon>Pezizomycotina</taxon>
        <taxon>Eurotiomycetes</taxon>
        <taxon>Eurotiomycetidae</taxon>
        <taxon>Eurotiales</taxon>
        <taxon>Aspergillaceae</taxon>
        <taxon>Penicillium</taxon>
    </lineage>
</organism>
<dbReference type="Proteomes" id="UP000191672">
    <property type="component" value="Unassembled WGS sequence"/>
</dbReference>
<evidence type="ECO:0000313" key="2">
    <source>
        <dbReference type="Proteomes" id="UP000191672"/>
    </source>
</evidence>